<sequence length="567" mass="63045">MATVVMMYILPMLLGQTYDLGKEKPGLHIFPKNVEENAVTLQHYFTDSQYRMVENAEDVKDFLSISGKLSLKIKAGMVDVSGEGSYVKDSSSKTNGIEILVKVHFETITKTIPTSFKPNADWSLINEKFLGTHYCRSITYGGDLIASIRISSSNTYDLMRIKAAINGGLNVGGGSFKGNIEGKLELLKQNAQDSSSMEINYYASVPIHGVSYDIDGLLKLVEEFPNHVKKVNNGLGNPLRMELYPLSSLKEGIPAYLENRAIGDELDDLESQFDDLRETRRLIGVWNSGLPPVAPEGVEEKVKKFTDKVNNIFGIYLKTIGELDVSKGASTQPIKDAFTAYEDGDYIMPQKFVRKFTELQKEIYAEHPELQPRIGGAQYIRWGQTTCPNAEAEATVVGVMATSEIVQDGGSSQFVCSTLDPTHVDPKDYFKNFPGDDDPEDHLLVGPMRYMGDMKRFKSMFMKEIACVRCRVAIRTTVLIKAADKSCPSDKWTKEYEGYLMAPGMTANKGEYICMDKDMKQPDGEVKFGNSEMSHAPEIQEVAIECGSLPCKPYEANKPIPCVVCTI</sequence>
<keyword evidence="4" id="KW-1185">Reference proteome</keyword>
<dbReference type="InterPro" id="IPR051077">
    <property type="entry name" value="Ca-dependent_lectin"/>
</dbReference>
<name>A0A8T0FE99_ARGBR</name>
<dbReference type="PANTHER" id="PTHR24024">
    <property type="entry name" value="PULMONARY SURFACTANT-ASSOCIATED PROTEIN A"/>
    <property type="match status" value="1"/>
</dbReference>
<feature type="signal peptide" evidence="1">
    <location>
        <begin position="1"/>
        <end position="15"/>
    </location>
</feature>
<organism evidence="3 4">
    <name type="scientific">Argiope bruennichi</name>
    <name type="common">Wasp spider</name>
    <name type="synonym">Aranea bruennichi</name>
    <dbReference type="NCBI Taxonomy" id="94029"/>
    <lineage>
        <taxon>Eukaryota</taxon>
        <taxon>Metazoa</taxon>
        <taxon>Ecdysozoa</taxon>
        <taxon>Arthropoda</taxon>
        <taxon>Chelicerata</taxon>
        <taxon>Arachnida</taxon>
        <taxon>Araneae</taxon>
        <taxon>Araneomorphae</taxon>
        <taxon>Entelegynae</taxon>
        <taxon>Araneoidea</taxon>
        <taxon>Araneidae</taxon>
        <taxon>Argiope</taxon>
    </lineage>
</organism>
<evidence type="ECO:0000313" key="3">
    <source>
        <dbReference type="EMBL" id="KAF8789614.1"/>
    </source>
</evidence>
<dbReference type="GO" id="GO:0005615">
    <property type="term" value="C:extracellular space"/>
    <property type="evidence" value="ECO:0007669"/>
    <property type="project" value="TreeGrafter"/>
</dbReference>
<gene>
    <name evidence="3" type="ORF">HNY73_007543</name>
</gene>
<dbReference type="Pfam" id="PF01823">
    <property type="entry name" value="MACPF"/>
    <property type="match status" value="1"/>
</dbReference>
<comment type="caution">
    <text evidence="3">The sequence shown here is derived from an EMBL/GenBank/DDBJ whole genome shotgun (WGS) entry which is preliminary data.</text>
</comment>
<dbReference type="EMBL" id="JABXBU010000012">
    <property type="protein sequence ID" value="KAF8789614.1"/>
    <property type="molecule type" value="Genomic_DNA"/>
</dbReference>
<protein>
    <recommendedName>
        <fullName evidence="2">MACPF domain-containing protein</fullName>
    </recommendedName>
</protein>
<proteinExistence type="predicted"/>
<dbReference type="PANTHER" id="PTHR24024:SF18">
    <property type="entry name" value="SHORT-CHAIN COLLAGEN C4-LIKE"/>
    <property type="match status" value="1"/>
</dbReference>
<dbReference type="AlphaFoldDB" id="A0A8T0FE99"/>
<keyword evidence="1" id="KW-0732">Signal</keyword>
<dbReference type="Proteomes" id="UP000807504">
    <property type="component" value="Unassembled WGS sequence"/>
</dbReference>
<reference evidence="3" key="1">
    <citation type="journal article" date="2020" name="bioRxiv">
        <title>Chromosome-level reference genome of the European wasp spider Argiope bruennichi: a resource for studies on range expansion and evolutionary adaptation.</title>
        <authorList>
            <person name="Sheffer M.M."/>
            <person name="Hoppe A."/>
            <person name="Krehenwinkel H."/>
            <person name="Uhl G."/>
            <person name="Kuss A.W."/>
            <person name="Jensen L."/>
            <person name="Jensen C."/>
            <person name="Gillespie R.G."/>
            <person name="Hoff K.J."/>
            <person name="Prost S."/>
        </authorList>
    </citation>
    <scope>NUCLEOTIDE SEQUENCE</scope>
</reference>
<feature type="domain" description="MACPF" evidence="2">
    <location>
        <begin position="101"/>
        <end position="249"/>
    </location>
</feature>
<evidence type="ECO:0000256" key="1">
    <source>
        <dbReference type="SAM" id="SignalP"/>
    </source>
</evidence>
<evidence type="ECO:0000259" key="2">
    <source>
        <dbReference type="Pfam" id="PF01823"/>
    </source>
</evidence>
<dbReference type="InterPro" id="IPR020864">
    <property type="entry name" value="MACPF"/>
</dbReference>
<evidence type="ECO:0000313" key="4">
    <source>
        <dbReference type="Proteomes" id="UP000807504"/>
    </source>
</evidence>
<feature type="chain" id="PRO_5035790704" description="MACPF domain-containing protein" evidence="1">
    <location>
        <begin position="16"/>
        <end position="567"/>
    </location>
</feature>
<accession>A0A8T0FE99</accession>
<reference evidence="3" key="2">
    <citation type="submission" date="2020-06" db="EMBL/GenBank/DDBJ databases">
        <authorList>
            <person name="Sheffer M."/>
        </authorList>
    </citation>
    <scope>NUCLEOTIDE SEQUENCE</scope>
</reference>